<feature type="domain" description="Shikimate dehydrogenase substrate binding N-terminal" evidence="6">
    <location>
        <begin position="7"/>
        <end position="89"/>
    </location>
</feature>
<dbReference type="InterPro" id="IPR022893">
    <property type="entry name" value="Shikimate_DH_fam"/>
</dbReference>
<evidence type="ECO:0000313" key="8">
    <source>
        <dbReference type="EMBL" id="MBN9643401.1"/>
    </source>
</evidence>
<reference evidence="8" key="1">
    <citation type="submission" date="2021-03" db="EMBL/GenBank/DDBJ databases">
        <authorList>
            <person name="Sun Q."/>
        </authorList>
    </citation>
    <scope>NUCLEOTIDE SEQUENCE</scope>
    <source>
        <strain evidence="8">CCM 8862</strain>
    </source>
</reference>
<keyword evidence="8" id="KW-0560">Oxidoreductase</keyword>
<evidence type="ECO:0000313" key="9">
    <source>
        <dbReference type="Proteomes" id="UP000664332"/>
    </source>
</evidence>
<dbReference type="SUPFAM" id="SSF53223">
    <property type="entry name" value="Aminoacid dehydrogenase-like, N-terminal domain"/>
    <property type="match status" value="1"/>
</dbReference>
<dbReference type="Pfam" id="PF01488">
    <property type="entry name" value="Shikimate_DH"/>
    <property type="match status" value="1"/>
</dbReference>
<organism evidence="8 9">
    <name type="scientific">Corynebacterium mendelii</name>
    <dbReference type="NCBI Taxonomy" id="2765362"/>
    <lineage>
        <taxon>Bacteria</taxon>
        <taxon>Bacillati</taxon>
        <taxon>Actinomycetota</taxon>
        <taxon>Actinomycetes</taxon>
        <taxon>Mycobacteriales</taxon>
        <taxon>Corynebacteriaceae</taxon>
        <taxon>Corynebacterium</taxon>
    </lineage>
</organism>
<dbReference type="PANTHER" id="PTHR21089">
    <property type="entry name" value="SHIKIMATE DEHYDROGENASE"/>
    <property type="match status" value="1"/>
</dbReference>
<dbReference type="SUPFAM" id="SSF51735">
    <property type="entry name" value="NAD(P)-binding Rossmann-fold domains"/>
    <property type="match status" value="1"/>
</dbReference>
<keyword evidence="3" id="KW-0057">Aromatic amino acid biosynthesis</keyword>
<dbReference type="NCBIfam" id="TIGR01809">
    <property type="entry name" value="Shik-DH-AROM"/>
    <property type="match status" value="1"/>
</dbReference>
<evidence type="ECO:0000256" key="4">
    <source>
        <dbReference type="ARBA" id="ARBA00049442"/>
    </source>
</evidence>
<dbReference type="CDD" id="cd01065">
    <property type="entry name" value="NAD_bind_Shikimate_DH"/>
    <property type="match status" value="1"/>
</dbReference>
<dbReference type="GO" id="GO:0009073">
    <property type="term" value="P:aromatic amino acid family biosynthetic process"/>
    <property type="evidence" value="ECO:0007669"/>
    <property type="project" value="UniProtKB-KW"/>
</dbReference>
<evidence type="ECO:0000256" key="1">
    <source>
        <dbReference type="ARBA" id="ARBA00004871"/>
    </source>
</evidence>
<dbReference type="Pfam" id="PF18317">
    <property type="entry name" value="SDH_C"/>
    <property type="match status" value="1"/>
</dbReference>
<dbReference type="EC" id="1.1.1.25" evidence="2"/>
<accession>A0A939IUP0</accession>
<dbReference type="GO" id="GO:0019632">
    <property type="term" value="P:shikimate metabolic process"/>
    <property type="evidence" value="ECO:0007669"/>
    <property type="project" value="TreeGrafter"/>
</dbReference>
<dbReference type="InterPro" id="IPR041121">
    <property type="entry name" value="SDH_C"/>
</dbReference>
<dbReference type="GO" id="GO:0004764">
    <property type="term" value="F:shikimate 3-dehydrogenase (NADP+) activity"/>
    <property type="evidence" value="ECO:0007669"/>
    <property type="project" value="UniProtKB-EC"/>
</dbReference>
<protein>
    <recommendedName>
        <fullName evidence="2">shikimate dehydrogenase (NADP(+))</fullName>
        <ecNumber evidence="2">1.1.1.25</ecNumber>
    </recommendedName>
</protein>
<dbReference type="EMBL" id="JAFLEQ010000003">
    <property type="protein sequence ID" value="MBN9643401.1"/>
    <property type="molecule type" value="Genomic_DNA"/>
</dbReference>
<dbReference type="InterPro" id="IPR046346">
    <property type="entry name" value="Aminoacid_DH-like_N_sf"/>
</dbReference>
<dbReference type="InterPro" id="IPR013708">
    <property type="entry name" value="Shikimate_DH-bd_N"/>
</dbReference>
<dbReference type="InterPro" id="IPR010110">
    <property type="entry name" value="Shikimate_DH_AroM-type"/>
</dbReference>
<keyword evidence="3" id="KW-0028">Amino-acid biosynthesis</keyword>
<dbReference type="NCBIfam" id="NF001311">
    <property type="entry name" value="PRK00258.1-3"/>
    <property type="match status" value="1"/>
</dbReference>
<feature type="domain" description="SDH C-terminal" evidence="7">
    <location>
        <begin position="239"/>
        <end position="269"/>
    </location>
</feature>
<gene>
    <name evidence="8" type="ORF">JZY06_01985</name>
</gene>
<comment type="pathway">
    <text evidence="1">Metabolic intermediate biosynthesis; chorismate biosynthesis; chorismate from D-erythrose 4-phosphate and phosphoenolpyruvate: step 4/7.</text>
</comment>
<comment type="caution">
    <text evidence="8">The sequence shown here is derived from an EMBL/GenBank/DDBJ whole genome shotgun (WGS) entry which is preliminary data.</text>
</comment>
<evidence type="ECO:0000259" key="7">
    <source>
        <dbReference type="Pfam" id="PF18317"/>
    </source>
</evidence>
<feature type="domain" description="Quinate/shikimate 5-dehydrogenase/glutamyl-tRNA reductase" evidence="5">
    <location>
        <begin position="118"/>
        <end position="202"/>
    </location>
</feature>
<evidence type="ECO:0000256" key="2">
    <source>
        <dbReference type="ARBA" id="ARBA00012962"/>
    </source>
</evidence>
<name>A0A939IUP0_9CORY</name>
<comment type="catalytic activity">
    <reaction evidence="4">
        <text>shikimate + NADP(+) = 3-dehydroshikimate + NADPH + H(+)</text>
        <dbReference type="Rhea" id="RHEA:17737"/>
        <dbReference type="ChEBI" id="CHEBI:15378"/>
        <dbReference type="ChEBI" id="CHEBI:16630"/>
        <dbReference type="ChEBI" id="CHEBI:36208"/>
        <dbReference type="ChEBI" id="CHEBI:57783"/>
        <dbReference type="ChEBI" id="CHEBI:58349"/>
        <dbReference type="EC" id="1.1.1.25"/>
    </reaction>
</comment>
<dbReference type="Gene3D" id="3.40.50.720">
    <property type="entry name" value="NAD(P)-binding Rossmann-like Domain"/>
    <property type="match status" value="1"/>
</dbReference>
<dbReference type="GO" id="GO:0050661">
    <property type="term" value="F:NADP binding"/>
    <property type="evidence" value="ECO:0007669"/>
    <property type="project" value="TreeGrafter"/>
</dbReference>
<sequence>MARRAAVIGHPVDHSLSPVLHTAGYTALGLDDFSYGRIDCDADGVAPLLAGQGRSYAGFSCTMPCKFAALAVADHATHRATSIGSANTLVQVEPGVWRADNTDCDGVAGALDELGVARDLSGARALVVGAGGTARPAVWALGGRGVDHIDIVNRSDRSDQFRDLARACGVSVSFHPTEHADLDTLVAASAVVVSTVPSAAIVGLEHRLAKVPVVDVIYNPWPTALVSAARANGVAAVGGHVMLACQAYSQFEQFTGHPAPTQAMRASLEAYL</sequence>
<dbReference type="AlphaFoldDB" id="A0A939IUP0"/>
<dbReference type="PANTHER" id="PTHR21089:SF1">
    <property type="entry name" value="BIFUNCTIONAL 3-DEHYDROQUINATE DEHYDRATASE_SHIKIMATE DEHYDROGENASE, CHLOROPLASTIC"/>
    <property type="match status" value="1"/>
</dbReference>
<keyword evidence="9" id="KW-1185">Reference proteome</keyword>
<proteinExistence type="predicted"/>
<dbReference type="GO" id="GO:0005829">
    <property type="term" value="C:cytosol"/>
    <property type="evidence" value="ECO:0007669"/>
    <property type="project" value="TreeGrafter"/>
</dbReference>
<dbReference type="Proteomes" id="UP000664332">
    <property type="component" value="Unassembled WGS sequence"/>
</dbReference>
<evidence type="ECO:0000256" key="3">
    <source>
        <dbReference type="ARBA" id="ARBA00023141"/>
    </source>
</evidence>
<evidence type="ECO:0000259" key="5">
    <source>
        <dbReference type="Pfam" id="PF01488"/>
    </source>
</evidence>
<dbReference type="InterPro" id="IPR036291">
    <property type="entry name" value="NAD(P)-bd_dom_sf"/>
</dbReference>
<dbReference type="InterPro" id="IPR006151">
    <property type="entry name" value="Shikm_DH/Glu-tRNA_Rdtase"/>
</dbReference>
<dbReference type="Gene3D" id="3.40.50.10860">
    <property type="entry name" value="Leucine Dehydrogenase, chain A, domain 1"/>
    <property type="match status" value="1"/>
</dbReference>
<dbReference type="Pfam" id="PF08501">
    <property type="entry name" value="Shikimate_dh_N"/>
    <property type="match status" value="1"/>
</dbReference>
<evidence type="ECO:0000259" key="6">
    <source>
        <dbReference type="Pfam" id="PF08501"/>
    </source>
</evidence>
<dbReference type="GO" id="GO:0009423">
    <property type="term" value="P:chorismate biosynthetic process"/>
    <property type="evidence" value="ECO:0007669"/>
    <property type="project" value="TreeGrafter"/>
</dbReference>